<gene>
    <name evidence="12" type="ORF">COCON_G00071670</name>
</gene>
<evidence type="ECO:0000313" key="12">
    <source>
        <dbReference type="EMBL" id="KAJ8275415.1"/>
    </source>
</evidence>
<dbReference type="SUPFAM" id="SSF56399">
    <property type="entry name" value="ADP-ribosylation"/>
    <property type="match status" value="1"/>
</dbReference>
<dbReference type="PANTHER" id="PTHR14453:SF106">
    <property type="entry name" value="POLY [ADP-RIBOSE] POLYMERASE"/>
    <property type="match status" value="1"/>
</dbReference>
<dbReference type="GO" id="GO:1990404">
    <property type="term" value="F:NAD+-protein mono-ADP-ribosyltransferase activity"/>
    <property type="evidence" value="ECO:0007669"/>
    <property type="project" value="TreeGrafter"/>
</dbReference>
<dbReference type="GO" id="GO:0003714">
    <property type="term" value="F:transcription corepressor activity"/>
    <property type="evidence" value="ECO:0007669"/>
    <property type="project" value="TreeGrafter"/>
</dbReference>
<feature type="coiled-coil region" evidence="8">
    <location>
        <begin position="804"/>
        <end position="831"/>
    </location>
</feature>
<evidence type="ECO:0000256" key="8">
    <source>
        <dbReference type="SAM" id="Coils"/>
    </source>
</evidence>
<dbReference type="GO" id="GO:0010629">
    <property type="term" value="P:negative regulation of gene expression"/>
    <property type="evidence" value="ECO:0007669"/>
    <property type="project" value="TreeGrafter"/>
</dbReference>
<dbReference type="InterPro" id="IPR057049">
    <property type="entry name" value="PARP14_KH_8"/>
</dbReference>
<keyword evidence="8" id="KW-0175">Coiled coil</keyword>
<dbReference type="GO" id="GO:0005634">
    <property type="term" value="C:nucleus"/>
    <property type="evidence" value="ECO:0007669"/>
    <property type="project" value="UniProtKB-SubCell"/>
</dbReference>
<evidence type="ECO:0000256" key="6">
    <source>
        <dbReference type="ARBA" id="ARBA00024347"/>
    </source>
</evidence>
<accession>A0A9Q1DMV7</accession>
<protein>
    <recommendedName>
        <fullName evidence="7">Poly [ADP-ribose] polymerase</fullName>
        <shortName evidence="7">PARP</shortName>
        <ecNumber evidence="7">2.4.2.-</ecNumber>
    </recommendedName>
</protein>
<dbReference type="Gene3D" id="3.40.220.10">
    <property type="entry name" value="Leucine Aminopeptidase, subunit E, domain 1"/>
    <property type="match status" value="3"/>
</dbReference>
<dbReference type="InterPro" id="IPR052056">
    <property type="entry name" value="Mono-ARTD/PARP"/>
</dbReference>
<dbReference type="InterPro" id="IPR004170">
    <property type="entry name" value="WWE_dom"/>
</dbReference>
<keyword evidence="2 7" id="KW-0328">Glycosyltransferase</keyword>
<comment type="subcellular location">
    <subcellularLocation>
        <location evidence="1">Nucleus</location>
    </subcellularLocation>
</comment>
<reference evidence="12" key="1">
    <citation type="journal article" date="2023" name="Science">
        <title>Genome structures resolve the early diversification of teleost fishes.</title>
        <authorList>
            <person name="Parey E."/>
            <person name="Louis A."/>
            <person name="Montfort J."/>
            <person name="Bouchez O."/>
            <person name="Roques C."/>
            <person name="Iampietro C."/>
            <person name="Lluch J."/>
            <person name="Castinel A."/>
            <person name="Donnadieu C."/>
            <person name="Desvignes T."/>
            <person name="Floi Bucao C."/>
            <person name="Jouanno E."/>
            <person name="Wen M."/>
            <person name="Mejri S."/>
            <person name="Dirks R."/>
            <person name="Jansen H."/>
            <person name="Henkel C."/>
            <person name="Chen W.J."/>
            <person name="Zahm M."/>
            <person name="Cabau C."/>
            <person name="Klopp C."/>
            <person name="Thompson A.W."/>
            <person name="Robinson-Rechavi M."/>
            <person name="Braasch I."/>
            <person name="Lecointre G."/>
            <person name="Bobe J."/>
            <person name="Postlethwait J.H."/>
            <person name="Berthelot C."/>
            <person name="Roest Crollius H."/>
            <person name="Guiguen Y."/>
        </authorList>
    </citation>
    <scope>NUCLEOTIDE SEQUENCE</scope>
    <source>
        <strain evidence="12">Concon-B</strain>
    </source>
</reference>
<keyword evidence="3 7" id="KW-0808">Transferase</keyword>
<comment type="caution">
    <text evidence="12">The sequence shown here is derived from an EMBL/GenBank/DDBJ whole genome shotgun (WGS) entry which is preliminary data.</text>
</comment>
<dbReference type="GO" id="GO:0005737">
    <property type="term" value="C:cytoplasm"/>
    <property type="evidence" value="ECO:0007669"/>
    <property type="project" value="TreeGrafter"/>
</dbReference>
<keyword evidence="5" id="KW-0539">Nucleus</keyword>
<feature type="compositionally biased region" description="Polar residues" evidence="9">
    <location>
        <begin position="261"/>
        <end position="272"/>
    </location>
</feature>
<proteinExistence type="inferred from homology"/>
<dbReference type="GO" id="GO:0070212">
    <property type="term" value="P:protein poly-ADP-ribosylation"/>
    <property type="evidence" value="ECO:0007669"/>
    <property type="project" value="TreeGrafter"/>
</dbReference>
<name>A0A9Q1DMV7_CONCO</name>
<dbReference type="SMART" id="SM00506">
    <property type="entry name" value="A1pp"/>
    <property type="match status" value="3"/>
</dbReference>
<keyword evidence="13" id="KW-1185">Reference proteome</keyword>
<dbReference type="Proteomes" id="UP001152803">
    <property type="component" value="Unassembled WGS sequence"/>
</dbReference>
<dbReference type="Pfam" id="PF02825">
    <property type="entry name" value="WWE"/>
    <property type="match status" value="1"/>
</dbReference>
<dbReference type="PROSITE" id="PS51059">
    <property type="entry name" value="PARP_CATALYTIC"/>
    <property type="match status" value="1"/>
</dbReference>
<dbReference type="EC" id="2.4.2.-" evidence="7"/>
<dbReference type="PROSITE" id="PS51154">
    <property type="entry name" value="MACRO"/>
    <property type="match status" value="3"/>
</dbReference>
<evidence type="ECO:0000256" key="7">
    <source>
        <dbReference type="RuleBase" id="RU362114"/>
    </source>
</evidence>
<dbReference type="PANTHER" id="PTHR14453">
    <property type="entry name" value="PARP/ZINC FINGER CCCH TYPE DOMAIN CONTAINING PROTEIN"/>
    <property type="match status" value="1"/>
</dbReference>
<evidence type="ECO:0000259" key="11">
    <source>
        <dbReference type="PROSITE" id="PS51154"/>
    </source>
</evidence>
<dbReference type="EMBL" id="JAFJMO010000005">
    <property type="protein sequence ID" value="KAJ8275415.1"/>
    <property type="molecule type" value="Genomic_DNA"/>
</dbReference>
<dbReference type="Pfam" id="PF00644">
    <property type="entry name" value="PARP"/>
    <property type="match status" value="1"/>
</dbReference>
<evidence type="ECO:0000313" key="13">
    <source>
        <dbReference type="Proteomes" id="UP001152803"/>
    </source>
</evidence>
<evidence type="ECO:0000256" key="4">
    <source>
        <dbReference type="ARBA" id="ARBA00023027"/>
    </source>
</evidence>
<organism evidence="12 13">
    <name type="scientific">Conger conger</name>
    <name type="common">Conger eel</name>
    <name type="synonym">Muraena conger</name>
    <dbReference type="NCBI Taxonomy" id="82655"/>
    <lineage>
        <taxon>Eukaryota</taxon>
        <taxon>Metazoa</taxon>
        <taxon>Chordata</taxon>
        <taxon>Craniata</taxon>
        <taxon>Vertebrata</taxon>
        <taxon>Euteleostomi</taxon>
        <taxon>Actinopterygii</taxon>
        <taxon>Neopterygii</taxon>
        <taxon>Teleostei</taxon>
        <taxon>Anguilliformes</taxon>
        <taxon>Congridae</taxon>
        <taxon>Conger</taxon>
    </lineage>
</organism>
<evidence type="ECO:0000256" key="5">
    <source>
        <dbReference type="ARBA" id="ARBA00023242"/>
    </source>
</evidence>
<sequence length="1107" mass="120409">MRFLQKFGGSDWQAQAEAQQVQALRSLFARLDSALCTQQLSLAQPGARRAFLEMEGVLDSVTRSRKCVVVLQEEEEEEEEEELCRVRAEGGVLVTVRRADLTRVEVDVVEASDAYVLTHGRLRPGDAVATPAGRLPCRLVLHAVGPRYSRAESSLCVQQLGRAVSRSLELAQTHRCSSLALPAISSGLFGFPLQLCAQTIAGAVRQHCQAPRPAAPTLAHIQLVNNDHKTAQAMARAVETAFADLRPQAPSQPGRERSPRRLQSGTPGQTIRKQGELETKSTEEGLAIVLRKGNIQDASTDVIVNSVAQSLDLSQGAVSNAILQAAGASLQGALQGQRAQYGDVLHTPAGCDNLNCHIYHCVCPPGTGARGRTAGTKLIHMVQKCLSEAEQHRMQSLAFPAIGTGNLGFPRDLVARILLSEALAFSQRRAPSHLRSVLFLVHPSDTQTVECFLREFRGQAQGHKGPDPHPSSLSQQEKSSTAQPKPAFFGQISSPAREVYSMSIGPLTLQVCSGDITRENTDIIVNSSNSTFNLHTGVSKAILEAAGVDVEEECTRSGSQPNSGLIVTRGGGLSCRNIVHIVVPSEPPRIRDLVVQVLQVCEDMKRASVAFPALGTGQGNTKPPLVAEAMISAVTDFVRKNTKPHLKFVKIVIFQTEIMSHFHKSMKKREGGGPPAEKGLLTKVVDAVGSFFLGGDGASRGAEGEAKPVLEAEFPPAEFPPAEFSPAEFPPAVFQLCGESVKAVADAQAELKRLLMKEQTERILQDPAIAHLSPRQRHALQGLQHTLTVRIQLQGPAGAPQIHLEGLTRDVATAEDQIRQMIREAERAERVERDRMEAVQLLQLVGWQHDHKGVFVPFDVLTNRALEKAYENQQSCVSIRLNDSEYEADLGRMKACRVRGNGSITLRRVEKKESPPSSRAGVDLVMRSLRQGSAGYQDVVSKVKLSGIANSIVEVAEVQNAGLWKTYKQKKTTLDRRRGPRSRERWLFHSSSAPHISQINQQGFTPNATANSHPAPYGRGIYFCEDPNTALDMYSKADAQGHKHVYLALVLPGEYTQGGPSMASPPQLISGNHADLYDSVVDNPAKPTVFVIFDGSQAYPKYLIKLK</sequence>
<dbReference type="Pfam" id="PF01661">
    <property type="entry name" value="Macro"/>
    <property type="match status" value="3"/>
</dbReference>
<feature type="domain" description="Macro" evidence="11">
    <location>
        <begin position="38"/>
        <end position="242"/>
    </location>
</feature>
<dbReference type="InterPro" id="IPR012317">
    <property type="entry name" value="Poly(ADP-ribose)pol_cat_dom"/>
</dbReference>
<dbReference type="InterPro" id="IPR002589">
    <property type="entry name" value="Macro_dom"/>
</dbReference>
<feature type="region of interest" description="Disordered" evidence="9">
    <location>
        <begin position="459"/>
        <end position="488"/>
    </location>
</feature>
<evidence type="ECO:0000259" key="10">
    <source>
        <dbReference type="PROSITE" id="PS51059"/>
    </source>
</evidence>
<dbReference type="SUPFAM" id="SSF52949">
    <property type="entry name" value="Macro domain-like"/>
    <property type="match status" value="3"/>
</dbReference>
<dbReference type="AlphaFoldDB" id="A0A9Q1DMV7"/>
<feature type="domain" description="Macro" evidence="11">
    <location>
        <begin position="496"/>
        <end position="670"/>
    </location>
</feature>
<feature type="domain" description="PARP catalytic" evidence="10">
    <location>
        <begin position="913"/>
        <end position="1107"/>
    </location>
</feature>
<dbReference type="Gene3D" id="3.30.720.50">
    <property type="match status" value="1"/>
</dbReference>
<dbReference type="Pfam" id="PF23254">
    <property type="entry name" value="KH_PARP14_8"/>
    <property type="match status" value="1"/>
</dbReference>
<evidence type="ECO:0000256" key="1">
    <source>
        <dbReference type="ARBA" id="ARBA00004123"/>
    </source>
</evidence>
<keyword evidence="4 7" id="KW-0520">NAD</keyword>
<evidence type="ECO:0000256" key="3">
    <source>
        <dbReference type="ARBA" id="ARBA00022679"/>
    </source>
</evidence>
<dbReference type="GO" id="GO:0003950">
    <property type="term" value="F:NAD+ poly-ADP-ribosyltransferase activity"/>
    <property type="evidence" value="ECO:0007669"/>
    <property type="project" value="UniProtKB-UniRule"/>
</dbReference>
<feature type="region of interest" description="Disordered" evidence="9">
    <location>
        <begin position="246"/>
        <end position="278"/>
    </location>
</feature>
<dbReference type="SUPFAM" id="SSF117839">
    <property type="entry name" value="WWE domain"/>
    <property type="match status" value="1"/>
</dbReference>
<comment type="similarity">
    <text evidence="6">Belongs to the ARTD/PARP family.</text>
</comment>
<feature type="compositionally biased region" description="Polar residues" evidence="9">
    <location>
        <begin position="471"/>
        <end position="483"/>
    </location>
</feature>
<evidence type="ECO:0000256" key="2">
    <source>
        <dbReference type="ARBA" id="ARBA00022676"/>
    </source>
</evidence>
<dbReference type="Gene3D" id="3.90.228.10">
    <property type="match status" value="1"/>
</dbReference>
<dbReference type="CDD" id="cd02903">
    <property type="entry name" value="Macro_BAL-like"/>
    <property type="match status" value="1"/>
</dbReference>
<dbReference type="InterPro" id="IPR043472">
    <property type="entry name" value="Macro_dom-like"/>
</dbReference>
<evidence type="ECO:0000256" key="9">
    <source>
        <dbReference type="SAM" id="MobiDB-lite"/>
    </source>
</evidence>
<dbReference type="OrthoDB" id="6133115at2759"/>
<dbReference type="InterPro" id="IPR037197">
    <property type="entry name" value="WWE_dom_sf"/>
</dbReference>
<feature type="domain" description="Macro" evidence="11">
    <location>
        <begin position="275"/>
        <end position="457"/>
    </location>
</feature>